<evidence type="ECO:0000313" key="2">
    <source>
        <dbReference type="EMBL" id="AFK45950.1"/>
    </source>
</evidence>
<protein>
    <submittedName>
        <fullName evidence="2">Uncharacterized protein</fullName>
    </submittedName>
</protein>
<sequence>MLHHLSHFPHSVNCMIFSRLQHLELVFDYSICISSENKRREGKQKQGSDLEGNRIDSGEA</sequence>
<dbReference type="AlphaFoldDB" id="I3T0A8"/>
<organism evidence="2">
    <name type="scientific">Lotus japonicus</name>
    <name type="common">Lotus corniculatus var. japonicus</name>
    <dbReference type="NCBI Taxonomy" id="34305"/>
    <lineage>
        <taxon>Eukaryota</taxon>
        <taxon>Viridiplantae</taxon>
        <taxon>Streptophyta</taxon>
        <taxon>Embryophyta</taxon>
        <taxon>Tracheophyta</taxon>
        <taxon>Spermatophyta</taxon>
        <taxon>Magnoliopsida</taxon>
        <taxon>eudicotyledons</taxon>
        <taxon>Gunneridae</taxon>
        <taxon>Pentapetalae</taxon>
        <taxon>rosids</taxon>
        <taxon>fabids</taxon>
        <taxon>Fabales</taxon>
        <taxon>Fabaceae</taxon>
        <taxon>Papilionoideae</taxon>
        <taxon>50 kb inversion clade</taxon>
        <taxon>NPAAA clade</taxon>
        <taxon>Hologalegina</taxon>
        <taxon>robinioid clade</taxon>
        <taxon>Loteae</taxon>
        <taxon>Lotus</taxon>
    </lineage>
</organism>
<accession>I3T0A8</accession>
<feature type="region of interest" description="Disordered" evidence="1">
    <location>
        <begin position="37"/>
        <end position="60"/>
    </location>
</feature>
<proteinExistence type="evidence at transcript level"/>
<reference evidence="2" key="1">
    <citation type="submission" date="2012-05" db="EMBL/GenBank/DDBJ databases">
        <authorList>
            <person name="Krishnakumar V."/>
            <person name="Cheung F."/>
            <person name="Xiao Y."/>
            <person name="Chan A."/>
            <person name="Moskal W.A."/>
            <person name="Town C.D."/>
        </authorList>
    </citation>
    <scope>NUCLEOTIDE SEQUENCE</scope>
</reference>
<dbReference type="EMBL" id="BT146156">
    <property type="protein sequence ID" value="AFK45950.1"/>
    <property type="molecule type" value="mRNA"/>
</dbReference>
<evidence type="ECO:0000256" key="1">
    <source>
        <dbReference type="SAM" id="MobiDB-lite"/>
    </source>
</evidence>
<name>I3T0A8_LOTJA</name>